<name>A0AAV7UYM4_PLEWA</name>
<sequence>MTITDYEDYPATTSTVLRDLNVVSDTHVTSGLKRKPTWMPRQAMDNNIENVFKLVWYDMDKEEMKKKQLRKRNLKHEEYIAMKTLKADTDLIVKRADKGGNIVVMNRVDYENEIYTQLCDTECYEKLSFNPIPVLTGGPDEVLGDSPDETRVEWDKSGTNKWNVIQRIGTRVDKRLEFNTPW</sequence>
<accession>A0AAV7UYM4</accession>
<comment type="caution">
    <text evidence="1">The sequence shown here is derived from an EMBL/GenBank/DDBJ whole genome shotgun (WGS) entry which is preliminary data.</text>
</comment>
<dbReference type="Proteomes" id="UP001066276">
    <property type="component" value="Chromosome 2_2"/>
</dbReference>
<dbReference type="AlphaFoldDB" id="A0AAV7UYM4"/>
<proteinExistence type="predicted"/>
<protein>
    <submittedName>
        <fullName evidence="1">Uncharacterized protein</fullName>
    </submittedName>
</protein>
<evidence type="ECO:0000313" key="2">
    <source>
        <dbReference type="Proteomes" id="UP001066276"/>
    </source>
</evidence>
<keyword evidence="2" id="KW-1185">Reference proteome</keyword>
<evidence type="ECO:0000313" key="1">
    <source>
        <dbReference type="EMBL" id="KAJ1194212.1"/>
    </source>
</evidence>
<dbReference type="EMBL" id="JANPWB010000004">
    <property type="protein sequence ID" value="KAJ1194212.1"/>
    <property type="molecule type" value="Genomic_DNA"/>
</dbReference>
<reference evidence="1" key="1">
    <citation type="journal article" date="2022" name="bioRxiv">
        <title>Sequencing and chromosome-scale assembly of the giantPleurodeles waltlgenome.</title>
        <authorList>
            <person name="Brown T."/>
            <person name="Elewa A."/>
            <person name="Iarovenko S."/>
            <person name="Subramanian E."/>
            <person name="Araus A.J."/>
            <person name="Petzold A."/>
            <person name="Susuki M."/>
            <person name="Suzuki K.-i.T."/>
            <person name="Hayashi T."/>
            <person name="Toyoda A."/>
            <person name="Oliveira C."/>
            <person name="Osipova E."/>
            <person name="Leigh N.D."/>
            <person name="Simon A."/>
            <person name="Yun M.H."/>
        </authorList>
    </citation>
    <scope>NUCLEOTIDE SEQUENCE</scope>
    <source>
        <strain evidence="1">20211129_DDA</strain>
        <tissue evidence="1">Liver</tissue>
    </source>
</reference>
<gene>
    <name evidence="1" type="ORF">NDU88_003506</name>
</gene>
<organism evidence="1 2">
    <name type="scientific">Pleurodeles waltl</name>
    <name type="common">Iberian ribbed newt</name>
    <dbReference type="NCBI Taxonomy" id="8319"/>
    <lineage>
        <taxon>Eukaryota</taxon>
        <taxon>Metazoa</taxon>
        <taxon>Chordata</taxon>
        <taxon>Craniata</taxon>
        <taxon>Vertebrata</taxon>
        <taxon>Euteleostomi</taxon>
        <taxon>Amphibia</taxon>
        <taxon>Batrachia</taxon>
        <taxon>Caudata</taxon>
        <taxon>Salamandroidea</taxon>
        <taxon>Salamandridae</taxon>
        <taxon>Pleurodelinae</taxon>
        <taxon>Pleurodeles</taxon>
    </lineage>
</organism>